<dbReference type="InterPro" id="IPR027417">
    <property type="entry name" value="P-loop_NTPase"/>
</dbReference>
<evidence type="ECO:0000313" key="3">
    <source>
        <dbReference type="Proteomes" id="UP001205920"/>
    </source>
</evidence>
<comment type="caution">
    <text evidence="2">The sequence shown here is derived from an EMBL/GenBank/DDBJ whole genome shotgun (WGS) entry which is preliminary data.</text>
</comment>
<name>A0AAW5HXT3_9CORY</name>
<dbReference type="SUPFAM" id="SSF52540">
    <property type="entry name" value="P-loop containing nucleoside triphosphate hydrolases"/>
    <property type="match status" value="1"/>
</dbReference>
<feature type="domain" description="AAA+ ATPase" evidence="1">
    <location>
        <begin position="41"/>
        <end position="232"/>
    </location>
</feature>
<dbReference type="GO" id="GO:0005524">
    <property type="term" value="F:ATP binding"/>
    <property type="evidence" value="ECO:0007669"/>
    <property type="project" value="UniProtKB-KW"/>
</dbReference>
<dbReference type="Proteomes" id="UP001205920">
    <property type="component" value="Unassembled WGS sequence"/>
</dbReference>
<evidence type="ECO:0000259" key="1">
    <source>
        <dbReference type="SMART" id="SM00382"/>
    </source>
</evidence>
<dbReference type="InterPro" id="IPR041664">
    <property type="entry name" value="AAA_16"/>
</dbReference>
<protein>
    <submittedName>
        <fullName evidence="2">ATP-binding protein</fullName>
    </submittedName>
</protein>
<dbReference type="Gene3D" id="3.40.50.300">
    <property type="entry name" value="P-loop containing nucleotide triphosphate hydrolases"/>
    <property type="match status" value="1"/>
</dbReference>
<dbReference type="SMART" id="SM00382">
    <property type="entry name" value="AAA"/>
    <property type="match status" value="1"/>
</dbReference>
<accession>A0AAW5HXT3</accession>
<sequence>MDQTLNPYSPGAGLRPPALTGREAELELVEAIITRTRSGLHNRGVILSGLRGVGKTVLLNELASRAENADWLTVQLEASADRAGAQRVRKRLARELALSARKVSLRKRWKHFKDALPAIASFAWHVGGIDVALEVPAQAGISDSGDIGMDLEELVLSVAESAQKDGKAIAFFIDEMQDLDAELMSAVITAQHQAGQRGLPFYVFGAGLPTLPQKLAESQSYAERLFEYRKIGPLSDSAAAAALEDPATRQGVLFTSAALRNLVDAALNYPYFLQEYGKAIWNVAPASPFTEGDAQLAVAEGNAALDAGFFPSRWERATPGEKRYLQAMASHAAKQVPTKDIADLLDSSVNSLSSNRKHLIEKGLIFAPDHGVVQFTVPGMADYIRRLS</sequence>
<proteinExistence type="predicted"/>
<reference evidence="2 3" key="1">
    <citation type="submission" date="2021-01" db="EMBL/GenBank/DDBJ databases">
        <title>Identification and Characterization of Corynebacterium sp.</title>
        <authorList>
            <person name="Luo Q."/>
            <person name="Qu P."/>
            <person name="Chen Q."/>
        </authorList>
    </citation>
    <scope>NUCLEOTIDE SEQUENCE [LARGE SCALE GENOMIC DNA]</scope>
    <source>
        <strain evidence="2 3">MC-18</strain>
    </source>
</reference>
<dbReference type="PANTHER" id="PTHR34301:SF8">
    <property type="entry name" value="ATPASE DOMAIN-CONTAINING PROTEIN"/>
    <property type="match status" value="1"/>
</dbReference>
<dbReference type="PANTHER" id="PTHR34301">
    <property type="entry name" value="DNA-BINDING PROTEIN-RELATED"/>
    <property type="match status" value="1"/>
</dbReference>
<evidence type="ECO:0000313" key="2">
    <source>
        <dbReference type="EMBL" id="MCO6394347.1"/>
    </source>
</evidence>
<keyword evidence="2" id="KW-0547">Nucleotide-binding</keyword>
<dbReference type="RefSeq" id="WP_252931226.1">
    <property type="nucleotide sequence ID" value="NZ_JAEUWV010000004.1"/>
</dbReference>
<dbReference type="AlphaFoldDB" id="A0AAW5HXT3"/>
<organism evidence="2 3">
    <name type="scientific">Corynebacterium lipophilum</name>
    <dbReference type="NCBI Taxonomy" id="2804918"/>
    <lineage>
        <taxon>Bacteria</taxon>
        <taxon>Bacillati</taxon>
        <taxon>Actinomycetota</taxon>
        <taxon>Actinomycetes</taxon>
        <taxon>Mycobacteriales</taxon>
        <taxon>Corynebacteriaceae</taxon>
        <taxon>Corynebacterium</taxon>
    </lineage>
</organism>
<dbReference type="EMBL" id="JAEUWV010000004">
    <property type="protein sequence ID" value="MCO6394347.1"/>
    <property type="molecule type" value="Genomic_DNA"/>
</dbReference>
<keyword evidence="3" id="KW-1185">Reference proteome</keyword>
<dbReference type="InterPro" id="IPR003593">
    <property type="entry name" value="AAA+_ATPase"/>
</dbReference>
<keyword evidence="2" id="KW-0067">ATP-binding</keyword>
<gene>
    <name evidence="2" type="ORF">JMN37_05045</name>
</gene>
<dbReference type="Pfam" id="PF13191">
    <property type="entry name" value="AAA_16"/>
    <property type="match status" value="1"/>
</dbReference>